<dbReference type="KEGG" id="swd:Swoo_1465"/>
<organism evidence="2 3">
    <name type="scientific">Shewanella woodyi (strain ATCC 51908 / MS32)</name>
    <dbReference type="NCBI Taxonomy" id="392500"/>
    <lineage>
        <taxon>Bacteria</taxon>
        <taxon>Pseudomonadati</taxon>
        <taxon>Pseudomonadota</taxon>
        <taxon>Gammaproteobacteria</taxon>
        <taxon>Alteromonadales</taxon>
        <taxon>Shewanellaceae</taxon>
        <taxon>Shewanella</taxon>
    </lineage>
</organism>
<feature type="chain" id="PRO_5002764991" evidence="1">
    <location>
        <begin position="19"/>
        <end position="112"/>
    </location>
</feature>
<dbReference type="EMBL" id="CP000961">
    <property type="protein sequence ID" value="ACA85753.1"/>
    <property type="molecule type" value="Genomic_DNA"/>
</dbReference>
<accession>B1KKB3</accession>
<keyword evidence="3" id="KW-1185">Reference proteome</keyword>
<evidence type="ECO:0000313" key="3">
    <source>
        <dbReference type="Proteomes" id="UP000002168"/>
    </source>
</evidence>
<protein>
    <submittedName>
        <fullName evidence="2">Uncharacterized protein</fullName>
    </submittedName>
</protein>
<name>B1KKB3_SHEWM</name>
<evidence type="ECO:0000256" key="1">
    <source>
        <dbReference type="SAM" id="SignalP"/>
    </source>
</evidence>
<evidence type="ECO:0000313" key="2">
    <source>
        <dbReference type="EMBL" id="ACA85753.1"/>
    </source>
</evidence>
<dbReference type="RefSeq" id="WP_012324099.1">
    <property type="nucleotide sequence ID" value="NC_010506.1"/>
</dbReference>
<dbReference type="AlphaFoldDB" id="B1KKB3"/>
<keyword evidence="1" id="KW-0732">Signal</keyword>
<feature type="signal peptide" evidence="1">
    <location>
        <begin position="1"/>
        <end position="18"/>
    </location>
</feature>
<dbReference type="HOGENOM" id="CLU_2144129_0_0_6"/>
<gene>
    <name evidence="2" type="ordered locus">Swoo_1465</name>
</gene>
<dbReference type="STRING" id="392500.Swoo_1465"/>
<sequence length="112" mass="12497" precursor="true">MKVLCCFLLLLVSTSSFSAAQWCKGKLERVYVDKPGNVYIFGNWRNDYTQICNVNSAWKGVSVELCKTWFSLAVTAKVSNGNVIVQYSDVPACNTIPNYSNAPSPNYVMLNK</sequence>
<reference evidence="2 3" key="1">
    <citation type="submission" date="2008-02" db="EMBL/GenBank/DDBJ databases">
        <title>Complete sequence of Shewanella woodyi ATCC 51908.</title>
        <authorList>
            <consortium name="US DOE Joint Genome Institute"/>
            <person name="Copeland A."/>
            <person name="Lucas S."/>
            <person name="Lapidus A."/>
            <person name="Glavina del Rio T."/>
            <person name="Dalin E."/>
            <person name="Tice H."/>
            <person name="Bruce D."/>
            <person name="Goodwin L."/>
            <person name="Pitluck S."/>
            <person name="Sims D."/>
            <person name="Brettin T."/>
            <person name="Detter J.C."/>
            <person name="Han C."/>
            <person name="Kuske C.R."/>
            <person name="Schmutz J."/>
            <person name="Larimer F."/>
            <person name="Land M."/>
            <person name="Hauser L."/>
            <person name="Kyrpides N."/>
            <person name="Lykidis A."/>
            <person name="Zhao J.-S."/>
            <person name="Richardson P."/>
        </authorList>
    </citation>
    <scope>NUCLEOTIDE SEQUENCE [LARGE SCALE GENOMIC DNA]</scope>
    <source>
        <strain evidence="3">ATCC 51908 / MS32</strain>
    </source>
</reference>
<dbReference type="Proteomes" id="UP000002168">
    <property type="component" value="Chromosome"/>
</dbReference>
<proteinExistence type="predicted"/>